<keyword evidence="4" id="KW-0481">Metalloenzyme inhibitor</keyword>
<dbReference type="KEGG" id="gfs:119644685"/>
<proteinExistence type="predicted"/>
<dbReference type="SUPFAM" id="SSF57567">
    <property type="entry name" value="Serine protease inhibitors"/>
    <property type="match status" value="1"/>
</dbReference>
<keyword evidence="4" id="KW-0646">Protease inhibitor</keyword>
<feature type="domain" description="TIL" evidence="2">
    <location>
        <begin position="34"/>
        <end position="87"/>
    </location>
</feature>
<keyword evidence="3" id="KW-1185">Reference proteome</keyword>
<feature type="chain" id="PRO_5038668783" evidence="1">
    <location>
        <begin position="26"/>
        <end position="88"/>
    </location>
</feature>
<dbReference type="InterPro" id="IPR036084">
    <property type="entry name" value="Ser_inhib-like_sf"/>
</dbReference>
<dbReference type="RefSeq" id="XP_037900304.1">
    <property type="nucleotide sequence ID" value="XM_038044376.1"/>
</dbReference>
<protein>
    <submittedName>
        <fullName evidence="4">Inducible metalloproteinase inhibitor protein-like</fullName>
    </submittedName>
</protein>
<sequence length="88" mass="9652">MFFKLNIPSLASLGLLLIILEGCWCAEDRTCTPQPQILYPCESSCRETCEAKAKTCPIVSIACNPSCYCLEAFVNNETAECIPQAECP</sequence>
<reference evidence="4" key="1">
    <citation type="submission" date="2025-08" db="UniProtKB">
        <authorList>
            <consortium name="RefSeq"/>
        </authorList>
    </citation>
    <scope>IDENTIFICATION</scope>
    <source>
        <tissue evidence="4">Whole body pupa</tissue>
    </source>
</reference>
<dbReference type="Pfam" id="PF01826">
    <property type="entry name" value="TIL"/>
    <property type="match status" value="1"/>
</dbReference>
<evidence type="ECO:0000313" key="4">
    <source>
        <dbReference type="RefSeq" id="XP_037900304.1"/>
    </source>
</evidence>
<name>A0A9C6E410_9MUSC</name>
<dbReference type="GeneID" id="119644685"/>
<gene>
    <name evidence="4" type="primary">LOC119644685</name>
</gene>
<dbReference type="Gene3D" id="2.10.25.10">
    <property type="entry name" value="Laminin"/>
    <property type="match status" value="1"/>
</dbReference>
<evidence type="ECO:0000313" key="3">
    <source>
        <dbReference type="Proteomes" id="UP000092443"/>
    </source>
</evidence>
<dbReference type="GO" id="GO:0030414">
    <property type="term" value="F:peptidase inhibitor activity"/>
    <property type="evidence" value="ECO:0007669"/>
    <property type="project" value="UniProtKB-KW"/>
</dbReference>
<feature type="signal peptide" evidence="1">
    <location>
        <begin position="1"/>
        <end position="25"/>
    </location>
</feature>
<organism evidence="3 4">
    <name type="scientific">Glossina fuscipes</name>
    <dbReference type="NCBI Taxonomy" id="7396"/>
    <lineage>
        <taxon>Eukaryota</taxon>
        <taxon>Metazoa</taxon>
        <taxon>Ecdysozoa</taxon>
        <taxon>Arthropoda</taxon>
        <taxon>Hexapoda</taxon>
        <taxon>Insecta</taxon>
        <taxon>Pterygota</taxon>
        <taxon>Neoptera</taxon>
        <taxon>Endopterygota</taxon>
        <taxon>Diptera</taxon>
        <taxon>Brachycera</taxon>
        <taxon>Muscomorpha</taxon>
        <taxon>Hippoboscoidea</taxon>
        <taxon>Glossinidae</taxon>
        <taxon>Glossina</taxon>
    </lineage>
</organism>
<dbReference type="InterPro" id="IPR002919">
    <property type="entry name" value="TIL_dom"/>
</dbReference>
<dbReference type="AlphaFoldDB" id="A0A9C6E410"/>
<accession>A0A9C6E410</accession>
<keyword evidence="4" id="KW-0483">Metalloprotease inhibitor</keyword>
<keyword evidence="1" id="KW-0732">Signal</keyword>
<dbReference type="Proteomes" id="UP000092443">
    <property type="component" value="Unplaced"/>
</dbReference>
<evidence type="ECO:0000259" key="2">
    <source>
        <dbReference type="Pfam" id="PF01826"/>
    </source>
</evidence>
<evidence type="ECO:0000256" key="1">
    <source>
        <dbReference type="SAM" id="SignalP"/>
    </source>
</evidence>